<evidence type="ECO:0000256" key="7">
    <source>
        <dbReference type="ARBA" id="ARBA00022519"/>
    </source>
</evidence>
<dbReference type="PANTHER" id="PTHR34299:SF1">
    <property type="entry name" value="DIACYLGLYCEROL KINASE"/>
    <property type="match status" value="1"/>
</dbReference>
<keyword evidence="19 24" id="KW-1208">Phospholipid metabolism</keyword>
<dbReference type="SMR" id="L0EX59"/>
<evidence type="ECO:0000256" key="15">
    <source>
        <dbReference type="ARBA" id="ARBA00022989"/>
    </source>
</evidence>
<comment type="cofactor">
    <cofactor evidence="23">
        <name>Mg(2+)</name>
        <dbReference type="ChEBI" id="CHEBI:18420"/>
    </cofactor>
    <text evidence="23">Mn(2+), Zn(2+), Cd(2+) and Co(2+) support activity to lesser extents.</text>
</comment>
<keyword evidence="6" id="KW-0444">Lipid biosynthesis</keyword>
<dbReference type="PATRIC" id="fig|1215343.11.peg.1297"/>
<feature type="active site" description="Proton acceptor" evidence="20">
    <location>
        <position position="66"/>
    </location>
</feature>
<dbReference type="InterPro" id="IPR000829">
    <property type="entry name" value="DAGK"/>
</dbReference>
<evidence type="ECO:0000256" key="9">
    <source>
        <dbReference type="ARBA" id="ARBA00022692"/>
    </source>
</evidence>
<organism evidence="25 26">
    <name type="scientific">Liberibacter crescens (strain BT-1)</name>
    <dbReference type="NCBI Taxonomy" id="1215343"/>
    <lineage>
        <taxon>Bacteria</taxon>
        <taxon>Pseudomonadati</taxon>
        <taxon>Pseudomonadota</taxon>
        <taxon>Alphaproteobacteria</taxon>
        <taxon>Hyphomicrobiales</taxon>
        <taxon>Rhizobiaceae</taxon>
        <taxon>Liberibacter</taxon>
    </lineage>
</organism>
<dbReference type="GO" id="GO:0006654">
    <property type="term" value="P:phosphatidic acid biosynthetic process"/>
    <property type="evidence" value="ECO:0007669"/>
    <property type="project" value="InterPro"/>
</dbReference>
<keyword evidence="15 24" id="KW-1133">Transmembrane helix</keyword>
<dbReference type="PANTHER" id="PTHR34299">
    <property type="entry name" value="DIACYLGLYCEROL KINASE"/>
    <property type="match status" value="1"/>
</dbReference>
<keyword evidence="5" id="KW-1003">Cell membrane</keyword>
<evidence type="ECO:0000256" key="12">
    <source>
        <dbReference type="ARBA" id="ARBA00022777"/>
    </source>
</evidence>
<accession>L0EX59</accession>
<feature type="transmembrane region" description="Helical" evidence="24">
    <location>
        <begin position="27"/>
        <end position="46"/>
    </location>
</feature>
<evidence type="ECO:0000256" key="2">
    <source>
        <dbReference type="ARBA" id="ARBA00005967"/>
    </source>
</evidence>
<evidence type="ECO:0000256" key="22">
    <source>
        <dbReference type="PIRSR" id="PIRSR600829-3"/>
    </source>
</evidence>
<gene>
    <name evidence="25" type="ordered locus">B488_12560</name>
</gene>
<evidence type="ECO:0000256" key="5">
    <source>
        <dbReference type="ARBA" id="ARBA00022475"/>
    </source>
</evidence>
<evidence type="ECO:0000256" key="24">
    <source>
        <dbReference type="RuleBase" id="RU363065"/>
    </source>
</evidence>
<feature type="binding site" evidence="23">
    <location>
        <position position="25"/>
    </location>
    <ligand>
        <name>a divalent metal cation</name>
        <dbReference type="ChEBI" id="CHEBI:60240"/>
    </ligand>
</feature>
<dbReference type="STRING" id="1215343.B488_12560"/>
<dbReference type="Proteomes" id="UP000010799">
    <property type="component" value="Chromosome"/>
</dbReference>
<feature type="binding site" evidence="21">
    <location>
        <begin position="27"/>
        <end position="31"/>
    </location>
    <ligand>
        <name>substrate</name>
    </ligand>
</feature>
<evidence type="ECO:0000256" key="1">
    <source>
        <dbReference type="ARBA" id="ARBA00004429"/>
    </source>
</evidence>
<feature type="transmembrane region" description="Helical" evidence="24">
    <location>
        <begin position="93"/>
        <end position="114"/>
    </location>
</feature>
<keyword evidence="14 23" id="KW-0460">Magnesium</keyword>
<feature type="binding site" evidence="22">
    <location>
        <position position="73"/>
    </location>
    <ligand>
        <name>ATP</name>
        <dbReference type="ChEBI" id="CHEBI:30616"/>
    </ligand>
</feature>
<evidence type="ECO:0000313" key="26">
    <source>
        <dbReference type="Proteomes" id="UP000010799"/>
    </source>
</evidence>
<dbReference type="Pfam" id="PF01219">
    <property type="entry name" value="DAGK_prokar"/>
    <property type="match status" value="1"/>
</dbReference>
<dbReference type="GO" id="GO:0046872">
    <property type="term" value="F:metal ion binding"/>
    <property type="evidence" value="ECO:0007669"/>
    <property type="project" value="UniProtKB-KW"/>
</dbReference>
<keyword evidence="26" id="KW-1185">Reference proteome</keyword>
<keyword evidence="8 24" id="KW-0808">Transferase</keyword>
<evidence type="ECO:0000256" key="17">
    <source>
        <dbReference type="ARBA" id="ARBA00023136"/>
    </source>
</evidence>
<dbReference type="Gene3D" id="1.10.287.3610">
    <property type="match status" value="1"/>
</dbReference>
<keyword evidence="13 22" id="KW-0067">ATP-binding</keyword>
<protein>
    <recommendedName>
        <fullName evidence="4 24">Diacylglycerol kinase</fullName>
        <ecNumber evidence="3 24">2.7.1.107</ecNumber>
    </recommendedName>
</protein>
<keyword evidence="10 23" id="KW-0479">Metal-binding</keyword>
<evidence type="ECO:0000256" key="16">
    <source>
        <dbReference type="ARBA" id="ARBA00023098"/>
    </source>
</evidence>
<evidence type="ECO:0000256" key="6">
    <source>
        <dbReference type="ARBA" id="ARBA00022516"/>
    </source>
</evidence>
<evidence type="ECO:0000256" key="20">
    <source>
        <dbReference type="PIRSR" id="PIRSR600829-1"/>
    </source>
</evidence>
<evidence type="ECO:0000256" key="14">
    <source>
        <dbReference type="ARBA" id="ARBA00022842"/>
    </source>
</evidence>
<proteinExistence type="inferred from homology"/>
<dbReference type="AlphaFoldDB" id="L0EX59"/>
<feature type="binding site" evidence="22">
    <location>
        <begin position="91"/>
        <end position="92"/>
    </location>
    <ligand>
        <name>ATP</name>
        <dbReference type="ChEBI" id="CHEBI:30616"/>
    </ligand>
</feature>
<dbReference type="eggNOG" id="COG0818">
    <property type="taxonomic scope" value="Bacteria"/>
</dbReference>
<reference evidence="25 26" key="1">
    <citation type="journal article" date="2012" name="Stand. Genomic Sci.">
        <title>Complete genome sequence of Liberibacter crescens BT-1.</title>
        <authorList>
            <person name="Leonard M.T."/>
            <person name="Fagen J.R."/>
            <person name="Davis-Richardson A.G."/>
            <person name="Davis M.J."/>
            <person name="Triplett E.W."/>
        </authorList>
    </citation>
    <scope>NUCLEOTIDE SEQUENCE [LARGE SCALE GENOMIC DNA]</scope>
    <source>
        <strain evidence="25 26">BT-1</strain>
    </source>
</reference>
<dbReference type="CDD" id="cd14264">
    <property type="entry name" value="DAGK_IM"/>
    <property type="match status" value="1"/>
</dbReference>
<evidence type="ECO:0000256" key="13">
    <source>
        <dbReference type="ARBA" id="ARBA00022840"/>
    </source>
</evidence>
<comment type="function">
    <text evidence="24">Catalyzes the ATP-dependent phosphorylation of sn-l,2-diacylglycerol (DAG) to phosphatidic acid. Involved in the recycling of diacylglycerol produced as a by-product during membrane-derived oligosaccharide (MDO) biosynthesis.</text>
</comment>
<sequence length="116" mass="12919">MNKYHFHVISALIHSQQGFLRLLKEKAFKDEILGYAAGIIFIIFNSGTFKNYLFFTILALALFAVEAINTAIEEIIDHLSPERSIVGKNAKDLGSFACFLIILANVLYLVGVAVKI</sequence>
<dbReference type="InterPro" id="IPR033718">
    <property type="entry name" value="DAGK_prok"/>
</dbReference>
<dbReference type="EC" id="2.7.1.107" evidence="3 24"/>
<evidence type="ECO:0000256" key="21">
    <source>
        <dbReference type="PIRSR" id="PIRSR600829-2"/>
    </source>
</evidence>
<evidence type="ECO:0000256" key="23">
    <source>
        <dbReference type="PIRSR" id="PIRSR600829-4"/>
    </source>
</evidence>
<dbReference type="HOGENOM" id="CLU_112343_3_2_5"/>
<feature type="transmembrane region" description="Helical" evidence="24">
    <location>
        <begin position="52"/>
        <end position="72"/>
    </location>
</feature>
<comment type="subcellular location">
    <subcellularLocation>
        <location evidence="1 24">Cell inner membrane</location>
        <topology evidence="1 24">Multi-pass membrane protein</topology>
    </subcellularLocation>
</comment>
<evidence type="ECO:0000313" key="25">
    <source>
        <dbReference type="EMBL" id="AGA65248.1"/>
    </source>
</evidence>
<evidence type="ECO:0000256" key="18">
    <source>
        <dbReference type="ARBA" id="ARBA00023209"/>
    </source>
</evidence>
<evidence type="ECO:0000256" key="11">
    <source>
        <dbReference type="ARBA" id="ARBA00022741"/>
    </source>
</evidence>
<keyword evidence="12 24" id="KW-0418">Kinase</keyword>
<dbReference type="InterPro" id="IPR036945">
    <property type="entry name" value="DAGK_sf"/>
</dbReference>
<keyword evidence="9 24" id="KW-0812">Transmembrane</keyword>
<feature type="binding site" evidence="21">
    <location>
        <position position="95"/>
    </location>
    <ligand>
        <name>substrate</name>
    </ligand>
</feature>
<evidence type="ECO:0000256" key="3">
    <source>
        <dbReference type="ARBA" id="ARBA00012133"/>
    </source>
</evidence>
<evidence type="ECO:0000256" key="4">
    <source>
        <dbReference type="ARBA" id="ARBA00017575"/>
    </source>
</evidence>
<keyword evidence="7 24" id="KW-0997">Cell inner membrane</keyword>
<feature type="binding site" evidence="23">
    <location>
        <position position="73"/>
    </location>
    <ligand>
        <name>a divalent metal cation</name>
        <dbReference type="ChEBI" id="CHEBI:60240"/>
    </ligand>
</feature>
<dbReference type="GO" id="GO:0004143">
    <property type="term" value="F:ATP-dependent diacylglycerol kinase activity"/>
    <property type="evidence" value="ECO:0007669"/>
    <property type="project" value="UniProtKB-EC"/>
</dbReference>
<dbReference type="GO" id="GO:0005886">
    <property type="term" value="C:plasma membrane"/>
    <property type="evidence" value="ECO:0007669"/>
    <property type="project" value="UniProtKB-SubCell"/>
</dbReference>
<evidence type="ECO:0000256" key="8">
    <source>
        <dbReference type="ARBA" id="ARBA00022679"/>
    </source>
</evidence>
<evidence type="ECO:0000256" key="19">
    <source>
        <dbReference type="ARBA" id="ARBA00023264"/>
    </source>
</evidence>
<comment type="similarity">
    <text evidence="2 24">Belongs to the bacterial diacylglycerol kinase family.</text>
</comment>
<dbReference type="EMBL" id="CP003789">
    <property type="protein sequence ID" value="AGA65248.1"/>
    <property type="molecule type" value="Genomic_DNA"/>
</dbReference>
<name>L0EX59_LIBCB</name>
<keyword evidence="16 24" id="KW-0443">Lipid metabolism</keyword>
<feature type="binding site" evidence="22">
    <location>
        <position position="25"/>
    </location>
    <ligand>
        <name>ATP</name>
        <dbReference type="ChEBI" id="CHEBI:30616"/>
    </ligand>
</feature>
<keyword evidence="11 22" id="KW-0547">Nucleotide-binding</keyword>
<evidence type="ECO:0000256" key="10">
    <source>
        <dbReference type="ARBA" id="ARBA00022723"/>
    </source>
</evidence>
<keyword evidence="17 24" id="KW-0472">Membrane</keyword>
<comment type="catalytic activity">
    <reaction evidence="24">
        <text>a 1,2-diacyl-sn-glycerol + ATP = a 1,2-diacyl-sn-glycero-3-phosphate + ADP + H(+)</text>
        <dbReference type="Rhea" id="RHEA:10272"/>
        <dbReference type="ChEBI" id="CHEBI:15378"/>
        <dbReference type="ChEBI" id="CHEBI:17815"/>
        <dbReference type="ChEBI" id="CHEBI:30616"/>
        <dbReference type="ChEBI" id="CHEBI:58608"/>
        <dbReference type="ChEBI" id="CHEBI:456216"/>
        <dbReference type="EC" id="2.7.1.107"/>
    </reaction>
</comment>
<dbReference type="RefSeq" id="WP_015273673.1">
    <property type="nucleotide sequence ID" value="NC_019907.1"/>
</dbReference>
<dbReference type="GO" id="GO:0005524">
    <property type="term" value="F:ATP binding"/>
    <property type="evidence" value="ECO:0007669"/>
    <property type="project" value="UniProtKB-KW"/>
</dbReference>
<feature type="binding site" evidence="21">
    <location>
        <position position="66"/>
    </location>
    <ligand>
        <name>substrate</name>
    </ligand>
</feature>
<dbReference type="KEGG" id="lcc:B488_12560"/>
<keyword evidence="18" id="KW-0594">Phospholipid biosynthesis</keyword>